<evidence type="ECO:0008006" key="4">
    <source>
        <dbReference type="Google" id="ProtNLM"/>
    </source>
</evidence>
<dbReference type="RefSeq" id="WP_245819206.1">
    <property type="nucleotide sequence ID" value="NZ_FQWD01000004.1"/>
</dbReference>
<name>A0A1M5M7J4_9ALTE</name>
<keyword evidence="3" id="KW-1185">Reference proteome</keyword>
<gene>
    <name evidence="2" type="ORF">SAMN05216361_2914</name>
</gene>
<dbReference type="AlphaFoldDB" id="A0A1M5M7J4"/>
<keyword evidence="1" id="KW-1133">Transmembrane helix</keyword>
<keyword evidence="1" id="KW-0472">Membrane</keyword>
<evidence type="ECO:0000256" key="1">
    <source>
        <dbReference type="SAM" id="Phobius"/>
    </source>
</evidence>
<dbReference type="STRING" id="634436.SAMN05216361_2914"/>
<accession>A0A1M5M7J4</accession>
<feature type="transmembrane region" description="Helical" evidence="1">
    <location>
        <begin position="132"/>
        <end position="154"/>
    </location>
</feature>
<dbReference type="InterPro" id="IPR032307">
    <property type="entry name" value="PepSY_TM-like_2"/>
</dbReference>
<feature type="transmembrane region" description="Helical" evidence="1">
    <location>
        <begin position="166"/>
        <end position="181"/>
    </location>
</feature>
<keyword evidence="1" id="KW-0812">Transmembrane</keyword>
<dbReference type="PANTHER" id="PTHR40115:SF1">
    <property type="entry name" value="INNER MEMBRANE PROTEIN WITH PEPSY TM HELIX"/>
    <property type="match status" value="1"/>
</dbReference>
<dbReference type="PANTHER" id="PTHR40115">
    <property type="entry name" value="INNER MEMBRANE PROTEIN WITH PEPSY TM HELIX"/>
    <property type="match status" value="1"/>
</dbReference>
<evidence type="ECO:0000313" key="2">
    <source>
        <dbReference type="EMBL" id="SHG72733.1"/>
    </source>
</evidence>
<sequence length="182" mass="20971">MNWFRLNRTLHRDIGYFCISFTLVFAVSGLALNHVRDINPNYIVERAEAEVSLTLQASDAEINAYLLNAFNLDTSVKASYWESPSRYKLFLEQGHTITLNLNMQRAVYEAITPRPIIPALNRLHLNEVRQKWVVFSDVYAVLLIYLAVSALFMVKGKYSALSWRRGWLVLLGTAIPLAYMWL</sequence>
<evidence type="ECO:0000313" key="3">
    <source>
        <dbReference type="Proteomes" id="UP000184520"/>
    </source>
</evidence>
<dbReference type="Proteomes" id="UP000184520">
    <property type="component" value="Unassembled WGS sequence"/>
</dbReference>
<dbReference type="Pfam" id="PF16357">
    <property type="entry name" value="PepSY_TM_like_2"/>
    <property type="match status" value="1"/>
</dbReference>
<reference evidence="3" key="1">
    <citation type="submission" date="2016-11" db="EMBL/GenBank/DDBJ databases">
        <authorList>
            <person name="Varghese N."/>
            <person name="Submissions S."/>
        </authorList>
    </citation>
    <scope>NUCLEOTIDE SEQUENCE [LARGE SCALE GENOMIC DNA]</scope>
    <source>
        <strain evidence="3">CGMCC 1.8995</strain>
    </source>
</reference>
<dbReference type="EMBL" id="FQWD01000004">
    <property type="protein sequence ID" value="SHG72733.1"/>
    <property type="molecule type" value="Genomic_DNA"/>
</dbReference>
<feature type="transmembrane region" description="Helical" evidence="1">
    <location>
        <begin position="14"/>
        <end position="32"/>
    </location>
</feature>
<organism evidence="2 3">
    <name type="scientific">Marisediminitalea aggregata</name>
    <dbReference type="NCBI Taxonomy" id="634436"/>
    <lineage>
        <taxon>Bacteria</taxon>
        <taxon>Pseudomonadati</taxon>
        <taxon>Pseudomonadota</taxon>
        <taxon>Gammaproteobacteria</taxon>
        <taxon>Alteromonadales</taxon>
        <taxon>Alteromonadaceae</taxon>
        <taxon>Marisediminitalea</taxon>
    </lineage>
</organism>
<proteinExistence type="predicted"/>
<protein>
    <recommendedName>
        <fullName evidence="4">PepSY-associated TM region</fullName>
    </recommendedName>
</protein>